<comment type="caution">
    <text evidence="2">The sequence shown here is derived from an EMBL/GenBank/DDBJ whole genome shotgun (WGS) entry which is preliminary data.</text>
</comment>
<dbReference type="InterPro" id="IPR018687">
    <property type="entry name" value="DUF2177_membr"/>
</dbReference>
<feature type="transmembrane region" description="Helical" evidence="1">
    <location>
        <begin position="73"/>
        <end position="92"/>
    </location>
</feature>
<keyword evidence="1" id="KW-1133">Transmembrane helix</keyword>
<dbReference type="OrthoDB" id="166547at2"/>
<feature type="transmembrane region" description="Helical" evidence="1">
    <location>
        <begin position="42"/>
        <end position="61"/>
    </location>
</feature>
<keyword evidence="3" id="KW-1185">Reference proteome</keyword>
<protein>
    <submittedName>
        <fullName evidence="2">DUF2177 family protein</fullName>
    </submittedName>
</protein>
<evidence type="ECO:0000313" key="2">
    <source>
        <dbReference type="EMBL" id="TBO33914.1"/>
    </source>
</evidence>
<sequence length="129" mass="13881">MWRSHAAGLALFLLLDGLWLGLAAKDLYAREVGSLLLESPRWAPALLFYLGYPVGVVWMTGGAVTPRTALTRGAVLGLLVYGTYDLTNLAVLKGWSELITVVDIVWGTCLTAVVAWAAQKARGKVHSQA</sequence>
<evidence type="ECO:0000313" key="3">
    <source>
        <dbReference type="Proteomes" id="UP000292120"/>
    </source>
</evidence>
<keyword evidence="1" id="KW-0812">Transmembrane</keyword>
<organism evidence="2 3">
    <name type="scientific">Aquabacterium lacunae</name>
    <dbReference type="NCBI Taxonomy" id="2528630"/>
    <lineage>
        <taxon>Bacteria</taxon>
        <taxon>Pseudomonadati</taxon>
        <taxon>Pseudomonadota</taxon>
        <taxon>Betaproteobacteria</taxon>
        <taxon>Burkholderiales</taxon>
        <taxon>Aquabacterium</taxon>
    </lineage>
</organism>
<dbReference type="AlphaFoldDB" id="A0A4Q9H5F3"/>
<dbReference type="RefSeq" id="WP_130965864.1">
    <property type="nucleotide sequence ID" value="NZ_SIXI01000001.1"/>
</dbReference>
<evidence type="ECO:0000256" key="1">
    <source>
        <dbReference type="SAM" id="Phobius"/>
    </source>
</evidence>
<gene>
    <name evidence="2" type="ORF">EYS42_00185</name>
</gene>
<dbReference type="EMBL" id="SIXI01000001">
    <property type="protein sequence ID" value="TBO33914.1"/>
    <property type="molecule type" value="Genomic_DNA"/>
</dbReference>
<name>A0A4Q9H5F3_9BURK</name>
<feature type="transmembrane region" description="Helical" evidence="1">
    <location>
        <begin position="98"/>
        <end position="118"/>
    </location>
</feature>
<dbReference type="Pfam" id="PF09945">
    <property type="entry name" value="DUF2177"/>
    <property type="match status" value="1"/>
</dbReference>
<proteinExistence type="predicted"/>
<reference evidence="2 3" key="1">
    <citation type="submission" date="2019-02" db="EMBL/GenBank/DDBJ databases">
        <title>Aquabacterium sp. strain KMB7.</title>
        <authorList>
            <person name="Chen W.-M."/>
        </authorList>
    </citation>
    <scope>NUCLEOTIDE SEQUENCE [LARGE SCALE GENOMIC DNA]</scope>
    <source>
        <strain evidence="2 3">KMB7</strain>
    </source>
</reference>
<keyword evidence="1" id="KW-0472">Membrane</keyword>
<dbReference type="Proteomes" id="UP000292120">
    <property type="component" value="Unassembled WGS sequence"/>
</dbReference>
<accession>A0A4Q9H5F3</accession>